<evidence type="ECO:0000313" key="1">
    <source>
        <dbReference type="EMBL" id="KAK7459540.1"/>
    </source>
</evidence>
<keyword evidence="2" id="KW-1185">Reference proteome</keyword>
<reference evidence="1 2" key="1">
    <citation type="submission" date="2024-01" db="EMBL/GenBank/DDBJ databases">
        <title>A draft genome for the cacao thread blight pathogen Marasmiellus scandens.</title>
        <authorList>
            <person name="Baruah I.K."/>
            <person name="Leung J."/>
            <person name="Bukari Y."/>
            <person name="Amoako-Attah I."/>
            <person name="Meinhardt L.W."/>
            <person name="Bailey B.A."/>
            <person name="Cohen S.P."/>
        </authorList>
    </citation>
    <scope>NUCLEOTIDE SEQUENCE [LARGE SCALE GENOMIC DNA]</scope>
    <source>
        <strain evidence="1 2">GH-19</strain>
    </source>
</reference>
<dbReference type="EMBL" id="JBANRG010000016">
    <property type="protein sequence ID" value="KAK7459540.1"/>
    <property type="molecule type" value="Genomic_DNA"/>
</dbReference>
<name>A0ABR1JDY3_9AGAR</name>
<evidence type="ECO:0000313" key="2">
    <source>
        <dbReference type="Proteomes" id="UP001498398"/>
    </source>
</evidence>
<protein>
    <submittedName>
        <fullName evidence="1">Uncharacterized protein</fullName>
    </submittedName>
</protein>
<dbReference type="Proteomes" id="UP001498398">
    <property type="component" value="Unassembled WGS sequence"/>
</dbReference>
<organism evidence="1 2">
    <name type="scientific">Marasmiellus scandens</name>
    <dbReference type="NCBI Taxonomy" id="2682957"/>
    <lineage>
        <taxon>Eukaryota</taxon>
        <taxon>Fungi</taxon>
        <taxon>Dikarya</taxon>
        <taxon>Basidiomycota</taxon>
        <taxon>Agaricomycotina</taxon>
        <taxon>Agaricomycetes</taxon>
        <taxon>Agaricomycetidae</taxon>
        <taxon>Agaricales</taxon>
        <taxon>Marasmiineae</taxon>
        <taxon>Omphalotaceae</taxon>
        <taxon>Marasmiellus</taxon>
    </lineage>
</organism>
<comment type="caution">
    <text evidence="1">The sequence shown here is derived from an EMBL/GenBank/DDBJ whole genome shotgun (WGS) entry which is preliminary data.</text>
</comment>
<sequence length="175" mass="19911">MILKKDLFKDAGKLDAGKLADNCLSDAADGLWGNKDEHRKIVLGQWKRAHIATSVEDNPLENLLQTSITLQPTTEIHHALTNYRDSIDDLLYHPSSANPDLFPALAWLFNHTKSKDPGQLKKTIVPFDGRLTMDDQYRINTWFANNIPGAYQKEHIWAETVSIAHARTLLLLHRY</sequence>
<accession>A0ABR1JDY3</accession>
<proteinExistence type="predicted"/>
<gene>
    <name evidence="1" type="ORF">VKT23_009523</name>
</gene>